<dbReference type="EMBL" id="VSSQ01000258">
    <property type="protein sequence ID" value="MPL88468.1"/>
    <property type="molecule type" value="Genomic_DNA"/>
</dbReference>
<evidence type="ECO:0000256" key="1">
    <source>
        <dbReference type="ARBA" id="ARBA00001933"/>
    </source>
</evidence>
<dbReference type="Gene3D" id="3.40.640.10">
    <property type="entry name" value="Type I PLP-dependent aspartate aminotransferase-like (Major domain)"/>
    <property type="match status" value="1"/>
</dbReference>
<sequence length="415" mass="45046">MTLSLAAEHAKGKAANDIIFAASKAAVAKAAEIGADKVTNATIGAILDEEGKLVCLPTVEKVLRSLPTDELIAYAPISGLPDYLEAVLTATFGTSRPEGYMAAVATAGGTGVIHHSIWNYTDAGEVVLTSDWYWGPYNVLCKDMGRTLETYKMLDAENNYNLPALKIKVNEILAKQNKLLLVINTPAHNPTGYSLTDSDIEGVIACLKEATAGTDKTAILLLDIAYIDYAGEKEEVRKFFRKLSNLPENILTIVAYSMSKGFTMYGQRTGAMIGLSSNADVIQEFADINQYTSRATWSNINRPAMKTLATVYNNPSLLSAVESERDFYYKMIKARADLFTKEAQECGLKMLPYIAGFFLSIPAKDPAAICDKLHEVNIYAVPLAAGVRIALCAVPLKKITGMPAKIKAAMDFVEK</sequence>
<evidence type="ECO:0000313" key="8">
    <source>
        <dbReference type="EMBL" id="MPL88468.1"/>
    </source>
</evidence>
<dbReference type="GO" id="GO:0006520">
    <property type="term" value="P:amino acid metabolic process"/>
    <property type="evidence" value="ECO:0007669"/>
    <property type="project" value="InterPro"/>
</dbReference>
<proteinExistence type="inferred from homology"/>
<dbReference type="PANTHER" id="PTHR11879">
    <property type="entry name" value="ASPARTATE AMINOTRANSFERASE"/>
    <property type="match status" value="1"/>
</dbReference>
<dbReference type="InterPro" id="IPR000796">
    <property type="entry name" value="Asp_trans"/>
</dbReference>
<comment type="similarity">
    <text evidence="2">Belongs to the class-I pyridoxal-phosphate-dependent aminotransferase family.</text>
</comment>
<dbReference type="PANTHER" id="PTHR11879:SF22">
    <property type="entry name" value="ASPARTATE AMINOTRANSFERASE, MITOCHONDRIAL"/>
    <property type="match status" value="1"/>
</dbReference>
<evidence type="ECO:0000259" key="7">
    <source>
        <dbReference type="Pfam" id="PF00155"/>
    </source>
</evidence>
<dbReference type="InterPro" id="IPR015422">
    <property type="entry name" value="PyrdxlP-dep_Trfase_small"/>
</dbReference>
<evidence type="ECO:0000256" key="2">
    <source>
        <dbReference type="ARBA" id="ARBA00007441"/>
    </source>
</evidence>
<keyword evidence="4 8" id="KW-0032">Aminotransferase</keyword>
<gene>
    <name evidence="8" type="primary">hisC_18</name>
    <name evidence="8" type="ORF">SDC9_34491</name>
</gene>
<reference evidence="8" key="1">
    <citation type="submission" date="2019-08" db="EMBL/GenBank/DDBJ databases">
        <authorList>
            <person name="Kucharzyk K."/>
            <person name="Murdoch R.W."/>
            <person name="Higgins S."/>
            <person name="Loffler F."/>
        </authorList>
    </citation>
    <scope>NUCLEOTIDE SEQUENCE</scope>
</reference>
<name>A0A644VAX2_9ZZZZ</name>
<dbReference type="SUPFAM" id="SSF53383">
    <property type="entry name" value="PLP-dependent transferases"/>
    <property type="match status" value="1"/>
</dbReference>
<dbReference type="CDD" id="cd00609">
    <property type="entry name" value="AAT_like"/>
    <property type="match status" value="1"/>
</dbReference>
<evidence type="ECO:0000256" key="5">
    <source>
        <dbReference type="ARBA" id="ARBA00022679"/>
    </source>
</evidence>
<comment type="caution">
    <text evidence="8">The sequence shown here is derived from an EMBL/GenBank/DDBJ whole genome shotgun (WGS) entry which is preliminary data.</text>
</comment>
<evidence type="ECO:0000256" key="4">
    <source>
        <dbReference type="ARBA" id="ARBA00022576"/>
    </source>
</evidence>
<dbReference type="EC" id="2.6.1.9" evidence="8"/>
<organism evidence="8">
    <name type="scientific">bioreactor metagenome</name>
    <dbReference type="NCBI Taxonomy" id="1076179"/>
    <lineage>
        <taxon>unclassified sequences</taxon>
        <taxon>metagenomes</taxon>
        <taxon>ecological metagenomes</taxon>
    </lineage>
</organism>
<comment type="subunit">
    <text evidence="3">Homodimer.</text>
</comment>
<keyword evidence="5 8" id="KW-0808">Transferase</keyword>
<dbReference type="InterPro" id="IPR004839">
    <property type="entry name" value="Aminotransferase_I/II_large"/>
</dbReference>
<accession>A0A644VAX2</accession>
<dbReference type="InterPro" id="IPR015424">
    <property type="entry name" value="PyrdxlP-dep_Trfase"/>
</dbReference>
<comment type="cofactor">
    <cofactor evidence="1">
        <name>pyridoxal 5'-phosphate</name>
        <dbReference type="ChEBI" id="CHEBI:597326"/>
    </cofactor>
</comment>
<protein>
    <submittedName>
        <fullName evidence="8">Histidinol-phosphate aminotransferase</fullName>
        <ecNumber evidence="8">2.6.1.9</ecNumber>
    </submittedName>
</protein>
<dbReference type="GO" id="GO:0030170">
    <property type="term" value="F:pyridoxal phosphate binding"/>
    <property type="evidence" value="ECO:0007669"/>
    <property type="project" value="InterPro"/>
</dbReference>
<evidence type="ECO:0000256" key="6">
    <source>
        <dbReference type="ARBA" id="ARBA00022898"/>
    </source>
</evidence>
<keyword evidence="6" id="KW-0663">Pyridoxal phosphate</keyword>
<dbReference type="GO" id="GO:0004400">
    <property type="term" value="F:histidinol-phosphate transaminase activity"/>
    <property type="evidence" value="ECO:0007669"/>
    <property type="project" value="UniProtKB-EC"/>
</dbReference>
<dbReference type="Pfam" id="PF00155">
    <property type="entry name" value="Aminotran_1_2"/>
    <property type="match status" value="1"/>
</dbReference>
<dbReference type="GO" id="GO:0042802">
    <property type="term" value="F:identical protein binding"/>
    <property type="evidence" value="ECO:0007669"/>
    <property type="project" value="TreeGrafter"/>
</dbReference>
<dbReference type="Gene3D" id="3.90.1150.10">
    <property type="entry name" value="Aspartate Aminotransferase, domain 1"/>
    <property type="match status" value="1"/>
</dbReference>
<dbReference type="InterPro" id="IPR015421">
    <property type="entry name" value="PyrdxlP-dep_Trfase_major"/>
</dbReference>
<evidence type="ECO:0000256" key="3">
    <source>
        <dbReference type="ARBA" id="ARBA00011738"/>
    </source>
</evidence>
<dbReference type="AlphaFoldDB" id="A0A644VAX2"/>
<feature type="domain" description="Aminotransferase class I/classII large" evidence="7">
    <location>
        <begin position="37"/>
        <end position="395"/>
    </location>
</feature>